<evidence type="ECO:0000313" key="2">
    <source>
        <dbReference type="Proteomes" id="UP000010471"/>
    </source>
</evidence>
<reference evidence="1 2" key="1">
    <citation type="submission" date="2012-06" db="EMBL/GenBank/DDBJ databases">
        <title>Finished chromosome of genome of Microcoleus sp. PCC 7113.</title>
        <authorList>
            <consortium name="US DOE Joint Genome Institute"/>
            <person name="Gugger M."/>
            <person name="Coursin T."/>
            <person name="Rippka R."/>
            <person name="Tandeau De Marsac N."/>
            <person name="Huntemann M."/>
            <person name="Wei C.-L."/>
            <person name="Han J."/>
            <person name="Detter J.C."/>
            <person name="Han C."/>
            <person name="Tapia R."/>
            <person name="Chen A."/>
            <person name="Kyrpides N."/>
            <person name="Mavromatis K."/>
            <person name="Markowitz V."/>
            <person name="Szeto E."/>
            <person name="Ivanova N."/>
            <person name="Pagani I."/>
            <person name="Pati A."/>
            <person name="Goodwin L."/>
            <person name="Nordberg H.P."/>
            <person name="Cantor M.N."/>
            <person name="Hua S.X."/>
            <person name="Woyke T."/>
            <person name="Kerfeld C.A."/>
        </authorList>
    </citation>
    <scope>NUCLEOTIDE SEQUENCE [LARGE SCALE GENOMIC DNA]</scope>
    <source>
        <strain evidence="1 2">PCC 7113</strain>
    </source>
</reference>
<sequence>MTKMRETQSVTLIQIQTTVNLDLDLGWLDVGVLALKLPL</sequence>
<name>K9WDS4_9CYAN</name>
<protein>
    <submittedName>
        <fullName evidence="1">Uncharacterized protein</fullName>
    </submittedName>
</protein>
<dbReference type="EMBL" id="CP003630">
    <property type="protein sequence ID" value="AFZ17909.1"/>
    <property type="molecule type" value="Genomic_DNA"/>
</dbReference>
<gene>
    <name evidence="1" type="ORF">Mic7113_2092</name>
</gene>
<proteinExistence type="predicted"/>
<organism evidence="1 2">
    <name type="scientific">Allocoleopsis franciscana PCC 7113</name>
    <dbReference type="NCBI Taxonomy" id="1173027"/>
    <lineage>
        <taxon>Bacteria</taxon>
        <taxon>Bacillati</taxon>
        <taxon>Cyanobacteriota</taxon>
        <taxon>Cyanophyceae</taxon>
        <taxon>Coleofasciculales</taxon>
        <taxon>Coleofasciculaceae</taxon>
        <taxon>Allocoleopsis</taxon>
        <taxon>Allocoleopsis franciscana</taxon>
    </lineage>
</organism>
<evidence type="ECO:0000313" key="1">
    <source>
        <dbReference type="EMBL" id="AFZ17909.1"/>
    </source>
</evidence>
<dbReference type="AlphaFoldDB" id="K9WDS4"/>
<keyword evidence="2" id="KW-1185">Reference proteome</keyword>
<dbReference type="HOGENOM" id="CLU_3312797_0_0_3"/>
<accession>K9WDS4</accession>
<dbReference type="KEGG" id="mic:Mic7113_2092"/>
<dbReference type="Proteomes" id="UP000010471">
    <property type="component" value="Chromosome"/>
</dbReference>
<dbReference type="STRING" id="1173027.Mic7113_2092"/>